<evidence type="ECO:0000256" key="3">
    <source>
        <dbReference type="ARBA" id="ARBA00023239"/>
    </source>
</evidence>
<dbReference type="CDD" id="cd00502">
    <property type="entry name" value="DHQase_I"/>
    <property type="match status" value="1"/>
</dbReference>
<dbReference type="Proteomes" id="UP000198976">
    <property type="component" value="Chromosome I"/>
</dbReference>
<accession>A0ABY0V6I7</accession>
<keyword evidence="6" id="KW-1185">Reference proteome</keyword>
<dbReference type="InterPro" id="IPR013785">
    <property type="entry name" value="Aldolase_TIM"/>
</dbReference>
<organism evidence="5 6">
    <name type="scientific">Schaalia radingae</name>
    <dbReference type="NCBI Taxonomy" id="131110"/>
    <lineage>
        <taxon>Bacteria</taxon>
        <taxon>Bacillati</taxon>
        <taxon>Actinomycetota</taxon>
        <taxon>Actinomycetes</taxon>
        <taxon>Actinomycetales</taxon>
        <taxon>Actinomycetaceae</taxon>
        <taxon>Schaalia</taxon>
    </lineage>
</organism>
<dbReference type="InterPro" id="IPR001381">
    <property type="entry name" value="DHquinase_I"/>
</dbReference>
<name>A0ABY0V6I7_9ACTO</name>
<gene>
    <name evidence="5" type="ORF">SAMN04489714_0741</name>
</gene>
<evidence type="ECO:0000256" key="2">
    <source>
        <dbReference type="ARBA" id="ARBA00012060"/>
    </source>
</evidence>
<comment type="catalytic activity">
    <reaction evidence="1">
        <text>3-dehydroquinate = 3-dehydroshikimate + H2O</text>
        <dbReference type="Rhea" id="RHEA:21096"/>
        <dbReference type="ChEBI" id="CHEBI:15377"/>
        <dbReference type="ChEBI" id="CHEBI:16630"/>
        <dbReference type="ChEBI" id="CHEBI:32364"/>
        <dbReference type="EC" id="4.2.1.10"/>
    </reaction>
</comment>
<dbReference type="EMBL" id="LT629792">
    <property type="protein sequence ID" value="SDT90396.1"/>
    <property type="molecule type" value="Genomic_DNA"/>
</dbReference>
<keyword evidence="3" id="KW-0456">Lyase</keyword>
<dbReference type="SUPFAM" id="SSF51569">
    <property type="entry name" value="Aldolase"/>
    <property type="match status" value="1"/>
</dbReference>
<dbReference type="InterPro" id="IPR050146">
    <property type="entry name" value="Type-I_3-dehydroquinase"/>
</dbReference>
<evidence type="ECO:0000313" key="5">
    <source>
        <dbReference type="EMBL" id="SDT90396.1"/>
    </source>
</evidence>
<evidence type="ECO:0000256" key="1">
    <source>
        <dbReference type="ARBA" id="ARBA00001864"/>
    </source>
</evidence>
<proteinExistence type="predicted"/>
<protein>
    <recommendedName>
        <fullName evidence="2">3-dehydroquinate dehydratase</fullName>
        <ecNumber evidence="2">4.2.1.10</ecNumber>
    </recommendedName>
</protein>
<dbReference type="RefSeq" id="WP_157886340.1">
    <property type="nucleotide sequence ID" value="NZ_LT629792.1"/>
</dbReference>
<reference evidence="5 6" key="1">
    <citation type="submission" date="2016-10" db="EMBL/GenBank/DDBJ databases">
        <authorList>
            <person name="Varghese N."/>
            <person name="Submissions S."/>
        </authorList>
    </citation>
    <scope>NUCLEOTIDE SEQUENCE [LARGE SCALE GENOMIC DNA]</scope>
    <source>
        <strain evidence="5 6">DSM 9169</strain>
    </source>
</reference>
<dbReference type="EC" id="4.2.1.10" evidence="2"/>
<evidence type="ECO:0000313" key="6">
    <source>
        <dbReference type="Proteomes" id="UP000198976"/>
    </source>
</evidence>
<dbReference type="PANTHER" id="PTHR43699">
    <property type="entry name" value="3-DEHYDROQUINATE DEHYDRATASE"/>
    <property type="match status" value="1"/>
</dbReference>
<dbReference type="PANTHER" id="PTHR43699:SF1">
    <property type="entry name" value="3-DEHYDROQUINATE DEHYDRATASE"/>
    <property type="match status" value="1"/>
</dbReference>
<keyword evidence="4" id="KW-0704">Schiff base</keyword>
<dbReference type="Pfam" id="PF01487">
    <property type="entry name" value="DHquinase_I"/>
    <property type="match status" value="1"/>
</dbReference>
<dbReference type="NCBIfam" id="TIGR01093">
    <property type="entry name" value="aroD"/>
    <property type="match status" value="1"/>
</dbReference>
<dbReference type="Gene3D" id="3.20.20.70">
    <property type="entry name" value="Aldolase class I"/>
    <property type="match status" value="1"/>
</dbReference>
<sequence length="247" mass="26334">MQREVQIGPVFLGPGNPTRIIAPLTGSTWDALVDEIDNLHGEPIDLAEWRADMWPDPDELASVCSAVVQRCTIPVLATIRTIDEGGRSALDENAYAHSVRKLAALAPCVDVEARWPSSAQIVDDAHNDGSTVIISAHNWELTPSPEEITRQLEQMAALDGDIVKVAYRAHSHADADAIMQAGRWAMSHLDVPTICIGMGEAGVATRLAGPEFGLAATFATVGASSAPGQLPAQQVAHTLRGHAHRAH</sequence>
<evidence type="ECO:0000256" key="4">
    <source>
        <dbReference type="ARBA" id="ARBA00023270"/>
    </source>
</evidence>